<dbReference type="Proteomes" id="UP000221165">
    <property type="component" value="Unassembled WGS sequence"/>
</dbReference>
<dbReference type="OrthoDB" id="329030at2759"/>
<evidence type="ECO:0000256" key="1">
    <source>
        <dbReference type="ARBA" id="ARBA00022801"/>
    </source>
</evidence>
<accession>A0A2C6L2C2</accession>
<organism evidence="6 7">
    <name type="scientific">Cystoisospora suis</name>
    <dbReference type="NCBI Taxonomy" id="483139"/>
    <lineage>
        <taxon>Eukaryota</taxon>
        <taxon>Sar</taxon>
        <taxon>Alveolata</taxon>
        <taxon>Apicomplexa</taxon>
        <taxon>Conoidasida</taxon>
        <taxon>Coccidia</taxon>
        <taxon>Eucoccidiorida</taxon>
        <taxon>Eimeriorina</taxon>
        <taxon>Sarcocystidae</taxon>
        <taxon>Cystoisospora</taxon>
    </lineage>
</organism>
<keyword evidence="7" id="KW-1185">Reference proteome</keyword>
<dbReference type="InterPro" id="IPR020084">
    <property type="entry name" value="NUDIX_hydrolase_CS"/>
</dbReference>
<dbReference type="SUPFAM" id="SSF55811">
    <property type="entry name" value="Nudix"/>
    <property type="match status" value="1"/>
</dbReference>
<sequence>MASPVVRDYSLSALLLLSAVFLVSVFFNHQKATPCGRAPFCGVTTAMALGSDVASAPAPAHTVDLAPLGNTTPGAPDNAGRLPANRSRYVRVEEMCRGDWLKLEKVTYLDPSGSRELVWERFVRTSPEEHARSSLAQIPGQSKGNTERPGMGIEEGPGNKVQADSVAILAITRGGAEEAEDSEKIILVKQYRAAVDAVTVELPAGLVDAGETLEQAALRELKEETGFSGRVVSVGPKLTQSTVGREELHLVTVVVDLNAEENSSVQQELDDHEDIEVIIVPLKSLVQELDNMARDGYTIFDSLYSFAYGLHFGAARS</sequence>
<dbReference type="GO" id="GO:0006753">
    <property type="term" value="P:nucleoside phosphate metabolic process"/>
    <property type="evidence" value="ECO:0007669"/>
    <property type="project" value="TreeGrafter"/>
</dbReference>
<evidence type="ECO:0000313" key="7">
    <source>
        <dbReference type="Proteomes" id="UP000221165"/>
    </source>
</evidence>
<name>A0A2C6L2C2_9APIC</name>
<dbReference type="PRINTS" id="PR00502">
    <property type="entry name" value="NUDIXFAMILY"/>
</dbReference>
<dbReference type="Pfam" id="PF00293">
    <property type="entry name" value="NUDIX"/>
    <property type="match status" value="1"/>
</dbReference>
<dbReference type="RefSeq" id="XP_067923719.1">
    <property type="nucleotide sequence ID" value="XM_068064301.1"/>
</dbReference>
<evidence type="ECO:0000256" key="2">
    <source>
        <dbReference type="RuleBase" id="RU003476"/>
    </source>
</evidence>
<keyword evidence="4" id="KW-0732">Signal</keyword>
<feature type="compositionally biased region" description="Polar residues" evidence="3">
    <location>
        <begin position="134"/>
        <end position="144"/>
    </location>
</feature>
<dbReference type="PROSITE" id="PS00893">
    <property type="entry name" value="NUDIX_BOX"/>
    <property type="match status" value="1"/>
</dbReference>
<feature type="signal peptide" evidence="4">
    <location>
        <begin position="1"/>
        <end position="32"/>
    </location>
</feature>
<dbReference type="InterPro" id="IPR015797">
    <property type="entry name" value="NUDIX_hydrolase-like_dom_sf"/>
</dbReference>
<feature type="chain" id="PRO_5013129871" evidence="4">
    <location>
        <begin position="33"/>
        <end position="317"/>
    </location>
</feature>
<dbReference type="GO" id="GO:0016462">
    <property type="term" value="F:pyrophosphatase activity"/>
    <property type="evidence" value="ECO:0007669"/>
    <property type="project" value="UniProtKB-ARBA"/>
</dbReference>
<dbReference type="Gene3D" id="3.90.79.10">
    <property type="entry name" value="Nucleoside Triphosphate Pyrophosphohydrolase"/>
    <property type="match status" value="1"/>
</dbReference>
<dbReference type="GeneID" id="94427512"/>
<dbReference type="CDD" id="cd18888">
    <property type="entry name" value="NUDIX_ADPRase_Nudt5"/>
    <property type="match status" value="1"/>
</dbReference>
<dbReference type="PROSITE" id="PS51462">
    <property type="entry name" value="NUDIX"/>
    <property type="match status" value="1"/>
</dbReference>
<dbReference type="GO" id="GO:0019693">
    <property type="term" value="P:ribose phosphate metabolic process"/>
    <property type="evidence" value="ECO:0007669"/>
    <property type="project" value="TreeGrafter"/>
</dbReference>
<proteinExistence type="inferred from homology"/>
<dbReference type="InterPro" id="IPR020476">
    <property type="entry name" value="Nudix_hydrolase"/>
</dbReference>
<dbReference type="PANTHER" id="PTHR11839:SF1">
    <property type="entry name" value="ADP-SUGAR PYROPHOSPHATASE"/>
    <property type="match status" value="1"/>
</dbReference>
<dbReference type="EMBL" id="MIGC01001851">
    <property type="protein sequence ID" value="PHJ22042.1"/>
    <property type="molecule type" value="Genomic_DNA"/>
</dbReference>
<evidence type="ECO:0000256" key="4">
    <source>
        <dbReference type="SAM" id="SignalP"/>
    </source>
</evidence>
<evidence type="ECO:0000259" key="5">
    <source>
        <dbReference type="PROSITE" id="PS51462"/>
    </source>
</evidence>
<dbReference type="InterPro" id="IPR000086">
    <property type="entry name" value="NUDIX_hydrolase_dom"/>
</dbReference>
<protein>
    <submittedName>
        <fullName evidence="6">Nudix family protein</fullName>
    </submittedName>
</protein>
<evidence type="ECO:0000313" key="6">
    <source>
        <dbReference type="EMBL" id="PHJ22042.1"/>
    </source>
</evidence>
<reference evidence="6 7" key="1">
    <citation type="journal article" date="2017" name="Int. J. Parasitol.">
        <title>The genome of the protozoan parasite Cystoisospora suis and a reverse vaccinology approach to identify vaccine candidates.</title>
        <authorList>
            <person name="Palmieri N."/>
            <person name="Shrestha A."/>
            <person name="Ruttkowski B."/>
            <person name="Beck T."/>
            <person name="Vogl C."/>
            <person name="Tomley F."/>
            <person name="Blake D.P."/>
            <person name="Joachim A."/>
        </authorList>
    </citation>
    <scope>NUCLEOTIDE SEQUENCE [LARGE SCALE GENOMIC DNA]</scope>
    <source>
        <strain evidence="6 7">Wien I</strain>
    </source>
</reference>
<dbReference type="VEuPathDB" id="ToxoDB:CSUI_004106"/>
<gene>
    <name evidence="6" type="ORF">CSUI_004106</name>
</gene>
<feature type="region of interest" description="Disordered" evidence="3">
    <location>
        <begin position="130"/>
        <end position="159"/>
    </location>
</feature>
<comment type="caution">
    <text evidence="6">The sequence shown here is derived from an EMBL/GenBank/DDBJ whole genome shotgun (WGS) entry which is preliminary data.</text>
</comment>
<evidence type="ECO:0000256" key="3">
    <source>
        <dbReference type="SAM" id="MobiDB-lite"/>
    </source>
</evidence>
<feature type="domain" description="Nudix hydrolase" evidence="5">
    <location>
        <begin position="161"/>
        <end position="303"/>
    </location>
</feature>
<keyword evidence="1 2" id="KW-0378">Hydrolase</keyword>
<comment type="similarity">
    <text evidence="2">Belongs to the Nudix hydrolase family.</text>
</comment>
<dbReference type="PANTHER" id="PTHR11839">
    <property type="entry name" value="UDP/ADP-SUGAR PYROPHOSPHATASE"/>
    <property type="match status" value="1"/>
</dbReference>
<dbReference type="AlphaFoldDB" id="A0A2C6L2C2"/>